<dbReference type="Pfam" id="PF02595">
    <property type="entry name" value="Gly_kinase"/>
    <property type="match status" value="1"/>
</dbReference>
<dbReference type="Gene3D" id="3.40.50.10350">
    <property type="entry name" value="Glycerate kinase, domain 1"/>
    <property type="match status" value="1"/>
</dbReference>
<accession>A0A085VI44</accession>
<dbReference type="OrthoDB" id="9774290at2"/>
<dbReference type="Gene3D" id="3.90.1510.10">
    <property type="entry name" value="Glycerate kinase, domain 2"/>
    <property type="match status" value="1"/>
</dbReference>
<dbReference type="PIRSF" id="PIRSF006078">
    <property type="entry name" value="GlxK"/>
    <property type="match status" value="1"/>
</dbReference>
<dbReference type="RefSeq" id="WP_032628867.1">
    <property type="nucleotide sequence ID" value="NZ_JPQU01000037.1"/>
</dbReference>
<dbReference type="PATRIC" id="fig|317.175.peg.2834"/>
<dbReference type="InterPro" id="IPR004381">
    <property type="entry name" value="Glycerate_kinase"/>
</dbReference>
<dbReference type="EMBL" id="JPQU01000037">
    <property type="protein sequence ID" value="KFE55107.1"/>
    <property type="molecule type" value="Genomic_DNA"/>
</dbReference>
<name>A0A085VI44_PSESX</name>
<evidence type="ECO:0000256" key="1">
    <source>
        <dbReference type="ARBA" id="ARBA00006284"/>
    </source>
</evidence>
<dbReference type="GO" id="GO:0031388">
    <property type="term" value="P:organic acid phosphorylation"/>
    <property type="evidence" value="ECO:0007669"/>
    <property type="project" value="UniProtKB-UniRule"/>
</dbReference>
<protein>
    <submittedName>
        <fullName evidence="5">Glycerate kinase</fullName>
    </submittedName>
</protein>
<dbReference type="NCBIfam" id="TIGR00045">
    <property type="entry name" value="glycerate kinase"/>
    <property type="match status" value="1"/>
</dbReference>
<reference evidence="5 6" key="1">
    <citation type="submission" date="2014-07" db="EMBL/GenBank/DDBJ databases">
        <title>Draft Genome Sequences of Environmental Pseudomonas syringae strains.</title>
        <authorList>
            <person name="Baltrus D.A."/>
            <person name="Berge O."/>
            <person name="Morris C."/>
        </authorList>
    </citation>
    <scope>NUCLEOTIDE SEQUENCE [LARGE SCALE GENOMIC DNA]</scope>
    <source>
        <strain evidence="5 6">GAW0119</strain>
    </source>
</reference>
<dbReference type="AlphaFoldDB" id="A0A085VI44"/>
<dbReference type="PANTHER" id="PTHR21599">
    <property type="entry name" value="GLYCERATE KINASE"/>
    <property type="match status" value="1"/>
</dbReference>
<dbReference type="SUPFAM" id="SSF110738">
    <property type="entry name" value="Glycerate kinase I"/>
    <property type="match status" value="1"/>
</dbReference>
<comment type="similarity">
    <text evidence="1 4">Belongs to the glycerate kinase type-1 family.</text>
</comment>
<gene>
    <name evidence="5" type="ORF">IV01_13635</name>
</gene>
<dbReference type="Proteomes" id="UP000028631">
    <property type="component" value="Unassembled WGS sequence"/>
</dbReference>
<keyword evidence="6" id="KW-1185">Reference proteome</keyword>
<proteinExistence type="inferred from homology"/>
<organism evidence="5 6">
    <name type="scientific">Pseudomonas syringae</name>
    <dbReference type="NCBI Taxonomy" id="317"/>
    <lineage>
        <taxon>Bacteria</taxon>
        <taxon>Pseudomonadati</taxon>
        <taxon>Pseudomonadota</taxon>
        <taxon>Gammaproteobacteria</taxon>
        <taxon>Pseudomonadales</taxon>
        <taxon>Pseudomonadaceae</taxon>
        <taxon>Pseudomonas</taxon>
    </lineage>
</organism>
<keyword evidence="3 4" id="KW-0418">Kinase</keyword>
<evidence type="ECO:0000313" key="5">
    <source>
        <dbReference type="EMBL" id="KFE55107.1"/>
    </source>
</evidence>
<dbReference type="GO" id="GO:0008887">
    <property type="term" value="F:glycerate kinase activity"/>
    <property type="evidence" value="ECO:0007669"/>
    <property type="project" value="UniProtKB-UniRule"/>
</dbReference>
<dbReference type="InterPro" id="IPR018193">
    <property type="entry name" value="Glyc_kinase_flavodox-like_fold"/>
</dbReference>
<dbReference type="InterPro" id="IPR036129">
    <property type="entry name" value="Glycerate_kinase_sf"/>
</dbReference>
<sequence length="387" mass="39992">MKIVIAPDSFKDSLSAEGVARAIAEGLKVILPDAELVQCPMADGGEGTVDAILAVISGDRREAPVSGPLGVEVTARWGWLPESRTAIIEMAEASGLQLIALEQRDACRSSSYGTGQLIVAALDAGAEKIILTIGGSATNDGGAGMLTALGARFYDTASNHLPAGGLALADLARIDLQGLDPRLKSVSVEVAADVDNPLCGPHGASFIFGRQKGATPAQIESLDRALEHFADCCAAVLDRDVREEPGSGAAGGMGFAAKAFLDAGFRPGVEVVAELVGLADKVKGADLVITGEGRCDIQTLRGKTPMGVARVARQQGVPVVIIAGTLGEGYEGLYEHGIDAAFAVVSGPMSLADACQQAPRLLQERARDIARLWQLGRSAQGGEKRCD</sequence>
<evidence type="ECO:0000256" key="4">
    <source>
        <dbReference type="PIRNR" id="PIRNR006078"/>
    </source>
</evidence>
<evidence type="ECO:0000313" key="6">
    <source>
        <dbReference type="Proteomes" id="UP000028631"/>
    </source>
</evidence>
<evidence type="ECO:0000256" key="2">
    <source>
        <dbReference type="ARBA" id="ARBA00022679"/>
    </source>
</evidence>
<evidence type="ECO:0000256" key="3">
    <source>
        <dbReference type="ARBA" id="ARBA00022777"/>
    </source>
</evidence>
<dbReference type="InterPro" id="IPR018197">
    <property type="entry name" value="Glycerate_kinase_RE-like"/>
</dbReference>
<keyword evidence="2 4" id="KW-0808">Transferase</keyword>
<dbReference type="PANTHER" id="PTHR21599:SF0">
    <property type="entry name" value="GLYCERATE KINASE"/>
    <property type="match status" value="1"/>
</dbReference>
<comment type="caution">
    <text evidence="5">The sequence shown here is derived from an EMBL/GenBank/DDBJ whole genome shotgun (WGS) entry which is preliminary data.</text>
</comment>